<dbReference type="AlphaFoldDB" id="I7M149"/>
<dbReference type="CDD" id="cd00051">
    <property type="entry name" value="EFh"/>
    <property type="match status" value="3"/>
</dbReference>
<name>I7M149_TETTS</name>
<dbReference type="EMBL" id="GG662717">
    <property type="protein sequence ID" value="EAR94238.2"/>
    <property type="molecule type" value="Genomic_DNA"/>
</dbReference>
<feature type="coiled-coil region" evidence="4">
    <location>
        <begin position="426"/>
        <end position="559"/>
    </location>
</feature>
<evidence type="ECO:0000256" key="1">
    <source>
        <dbReference type="ARBA" id="ARBA00022723"/>
    </source>
</evidence>
<feature type="domain" description="EF-hand" evidence="6">
    <location>
        <begin position="193"/>
        <end position="228"/>
    </location>
</feature>
<evidence type="ECO:0000313" key="8">
    <source>
        <dbReference type="Proteomes" id="UP000009168"/>
    </source>
</evidence>
<dbReference type="KEGG" id="tet:TTHERM_00523050"/>
<feature type="compositionally biased region" description="Polar residues" evidence="5">
    <location>
        <begin position="716"/>
        <end position="726"/>
    </location>
</feature>
<dbReference type="Gene3D" id="1.10.238.10">
    <property type="entry name" value="EF-hand"/>
    <property type="match status" value="4"/>
</dbReference>
<dbReference type="InterPro" id="IPR051581">
    <property type="entry name" value="Ca-bind"/>
</dbReference>
<keyword evidence="2" id="KW-0677">Repeat</keyword>
<dbReference type="PROSITE" id="PS00018">
    <property type="entry name" value="EF_HAND_1"/>
    <property type="match status" value="3"/>
</dbReference>
<feature type="region of interest" description="Disordered" evidence="5">
    <location>
        <begin position="682"/>
        <end position="760"/>
    </location>
</feature>
<dbReference type="OrthoDB" id="304405at2759"/>
<sequence>MISQKTQSFLCELLFEIAKGEKQVEVVRQLLGEQDSFEPYSAFRRIDQQRKKFINSYDIKDFLSENGFPHSLQECDLFIKAYDIDQDTKISYTEFLRAVLPYDNQSLREQVSQRPPLEIKSNEKLSCDVEYTLSKLIDREIQCNIAIIEKKALLETRYDFSVADCFNTLDVNNKKMLDGRDFYAFFRKNGLVSYEDEIISLHRRLDFDQDGYISYEDFFYGISKQETLEKAERRNPHEHQIIASPFRKVSKSPIGERKISQQFTPNSSIKKKANQLSSSKKNVQILSPSRAKNYQNYNSEFQNSPVRENSRFRTSTGFKHSPAKSILKNSTNKMEIEKNLLRNELNYSRELDQIQSQYASRNSDYKDDPSYLMRNKIRESSKDVRSDPYIQAREIFEKERAIEEEKQKILLQEKLKTIDQEEKLRRAREQEEYEYQIQKMKAIEREQQMRQIEKENQIKQQQILRERELQKLKFESDLKQREKERQQKQAENERKYVIEQADFYNKEYEEKQRKIIQLEKEQRLQELEREKKINQLEKLKQQQEKEDREKRLIDEEKAIQEQIEYERYLKQKIQDEKRYASIEQNIEKNRANRPSSYIKSIDKSMDLYNQHSHPQPTNYSQKKTASFAERSPVLSQKYSTPKRYDNYDEKNTLQYSQLSQNYRNPILENNKAQNDRELQHKTLQKSPYSKLSYSQTNKYDKPSYTSPIDLRETSKNTRSPISNHLSATKDRELDRSDLYKKQNFSTSQKQNLTQSNNKRNNYSLQIEDQLITYFLDIIQTEKKSERSRQDLALRPDFKLGDIYKILDKTQKGFISSLNLEDFLKKINIQTSINDIYLLMRRYDLDNDGQLRFTDIAEAITPKQSEYAKLLNKRESYLEGDIQIDEVYSFETMKLLKELFLILIESEQLVEQIRYSLKQHRNFSFQESFGMIDQDQDGFINQAELQHFFEKNNVFCSDKELKMLVQRFDLDRDNQISFGEFVQELSPKSNKIY</sequence>
<dbReference type="Pfam" id="PF13833">
    <property type="entry name" value="EF-hand_8"/>
    <property type="match status" value="1"/>
</dbReference>
<keyword evidence="8" id="KW-1185">Reference proteome</keyword>
<feature type="domain" description="EF-hand" evidence="6">
    <location>
        <begin position="955"/>
        <end position="990"/>
    </location>
</feature>
<evidence type="ECO:0000256" key="4">
    <source>
        <dbReference type="SAM" id="Coils"/>
    </source>
</evidence>
<keyword evidence="1" id="KW-0479">Metal-binding</keyword>
<evidence type="ECO:0000256" key="3">
    <source>
        <dbReference type="ARBA" id="ARBA00022837"/>
    </source>
</evidence>
<feature type="compositionally biased region" description="Polar residues" evidence="5">
    <location>
        <begin position="302"/>
        <end position="318"/>
    </location>
</feature>
<evidence type="ECO:0000313" key="7">
    <source>
        <dbReference type="EMBL" id="EAR94238.2"/>
    </source>
</evidence>
<accession>I7M149</accession>
<feature type="domain" description="EF-hand" evidence="6">
    <location>
        <begin position="919"/>
        <end position="954"/>
    </location>
</feature>
<dbReference type="GeneID" id="7839435"/>
<organism evidence="7 8">
    <name type="scientific">Tetrahymena thermophila (strain SB210)</name>
    <dbReference type="NCBI Taxonomy" id="312017"/>
    <lineage>
        <taxon>Eukaryota</taxon>
        <taxon>Sar</taxon>
        <taxon>Alveolata</taxon>
        <taxon>Ciliophora</taxon>
        <taxon>Intramacronucleata</taxon>
        <taxon>Oligohymenophorea</taxon>
        <taxon>Hymenostomatida</taxon>
        <taxon>Tetrahymenina</taxon>
        <taxon>Tetrahymenidae</taxon>
        <taxon>Tetrahymena</taxon>
    </lineage>
</organism>
<feature type="domain" description="EF-hand" evidence="6">
    <location>
        <begin position="830"/>
        <end position="865"/>
    </location>
</feature>
<feature type="compositionally biased region" description="Basic and acidic residues" evidence="5">
    <location>
        <begin position="642"/>
        <end position="651"/>
    </location>
</feature>
<keyword evidence="4" id="KW-0175">Coiled coil</keyword>
<dbReference type="InterPro" id="IPR002048">
    <property type="entry name" value="EF_hand_dom"/>
</dbReference>
<dbReference type="Pfam" id="PF13499">
    <property type="entry name" value="EF-hand_7"/>
    <property type="match status" value="2"/>
</dbReference>
<dbReference type="Proteomes" id="UP000009168">
    <property type="component" value="Unassembled WGS sequence"/>
</dbReference>
<evidence type="ECO:0000256" key="5">
    <source>
        <dbReference type="SAM" id="MobiDB-lite"/>
    </source>
</evidence>
<dbReference type="InterPro" id="IPR018247">
    <property type="entry name" value="EF_Hand_1_Ca_BS"/>
</dbReference>
<keyword evidence="3" id="KW-0106">Calcium</keyword>
<proteinExistence type="predicted"/>
<dbReference type="RefSeq" id="XP_001014483.2">
    <property type="nucleotide sequence ID" value="XM_001014483.2"/>
</dbReference>
<reference evidence="8" key="1">
    <citation type="journal article" date="2006" name="PLoS Biol.">
        <title>Macronuclear genome sequence of the ciliate Tetrahymena thermophila, a model eukaryote.</title>
        <authorList>
            <person name="Eisen J.A."/>
            <person name="Coyne R.S."/>
            <person name="Wu M."/>
            <person name="Wu D."/>
            <person name="Thiagarajan M."/>
            <person name="Wortman J.R."/>
            <person name="Badger J.H."/>
            <person name="Ren Q."/>
            <person name="Amedeo P."/>
            <person name="Jones K.M."/>
            <person name="Tallon L.J."/>
            <person name="Delcher A.L."/>
            <person name="Salzberg S.L."/>
            <person name="Silva J.C."/>
            <person name="Haas B.J."/>
            <person name="Majoros W.H."/>
            <person name="Farzad M."/>
            <person name="Carlton J.M."/>
            <person name="Smith R.K. Jr."/>
            <person name="Garg J."/>
            <person name="Pearlman R.E."/>
            <person name="Karrer K.M."/>
            <person name="Sun L."/>
            <person name="Manning G."/>
            <person name="Elde N.C."/>
            <person name="Turkewitz A.P."/>
            <person name="Asai D.J."/>
            <person name="Wilkes D.E."/>
            <person name="Wang Y."/>
            <person name="Cai H."/>
            <person name="Collins K."/>
            <person name="Stewart B.A."/>
            <person name="Lee S.R."/>
            <person name="Wilamowska K."/>
            <person name="Weinberg Z."/>
            <person name="Ruzzo W.L."/>
            <person name="Wloga D."/>
            <person name="Gaertig J."/>
            <person name="Frankel J."/>
            <person name="Tsao C.-C."/>
            <person name="Gorovsky M.A."/>
            <person name="Keeling P.J."/>
            <person name="Waller R.F."/>
            <person name="Patron N.J."/>
            <person name="Cherry J.M."/>
            <person name="Stover N.A."/>
            <person name="Krieger C.J."/>
            <person name="del Toro C."/>
            <person name="Ryder H.F."/>
            <person name="Williamson S.C."/>
            <person name="Barbeau R.A."/>
            <person name="Hamilton E.P."/>
            <person name="Orias E."/>
        </authorList>
    </citation>
    <scope>NUCLEOTIDE SEQUENCE [LARGE SCALE GENOMIC DNA]</scope>
    <source>
        <strain evidence="8">SB210</strain>
    </source>
</reference>
<protein>
    <submittedName>
        <fullName evidence="7">EF-hand pair protein</fullName>
    </submittedName>
</protein>
<feature type="domain" description="EF-hand" evidence="6">
    <location>
        <begin position="70"/>
        <end position="105"/>
    </location>
</feature>
<dbReference type="PANTHER" id="PTHR34524">
    <property type="entry name" value="CALCYPHOSIN"/>
    <property type="match status" value="1"/>
</dbReference>
<gene>
    <name evidence="7" type="ORF">TTHERM_00523050</name>
</gene>
<evidence type="ECO:0000259" key="6">
    <source>
        <dbReference type="PROSITE" id="PS50222"/>
    </source>
</evidence>
<feature type="region of interest" description="Disordered" evidence="5">
    <location>
        <begin position="302"/>
        <end position="323"/>
    </location>
</feature>
<dbReference type="PANTHER" id="PTHR34524:SF6">
    <property type="entry name" value="CALCYPHOSINE LIKE"/>
    <property type="match status" value="1"/>
</dbReference>
<dbReference type="InterPro" id="IPR011992">
    <property type="entry name" value="EF-hand-dom_pair"/>
</dbReference>
<dbReference type="SUPFAM" id="SSF47473">
    <property type="entry name" value="EF-hand"/>
    <property type="match status" value="2"/>
</dbReference>
<feature type="compositionally biased region" description="Polar residues" evidence="5">
    <location>
        <begin position="608"/>
        <end position="624"/>
    </location>
</feature>
<feature type="compositionally biased region" description="Basic and acidic residues" evidence="5">
    <location>
        <begin position="727"/>
        <end position="740"/>
    </location>
</feature>
<dbReference type="SMART" id="SM00054">
    <property type="entry name" value="EFh"/>
    <property type="match status" value="7"/>
</dbReference>
<dbReference type="GO" id="GO:0005509">
    <property type="term" value="F:calcium ion binding"/>
    <property type="evidence" value="ECO:0007669"/>
    <property type="project" value="InterPro"/>
</dbReference>
<feature type="compositionally biased region" description="Polar residues" evidence="5">
    <location>
        <begin position="684"/>
        <end position="697"/>
    </location>
</feature>
<evidence type="ECO:0000256" key="2">
    <source>
        <dbReference type="ARBA" id="ARBA00022737"/>
    </source>
</evidence>
<feature type="compositionally biased region" description="Polar residues" evidence="5">
    <location>
        <begin position="742"/>
        <end position="760"/>
    </location>
</feature>
<dbReference type="eggNOG" id="ENOG502SG1S">
    <property type="taxonomic scope" value="Eukaryota"/>
</dbReference>
<dbReference type="PROSITE" id="PS50222">
    <property type="entry name" value="EF_HAND_2"/>
    <property type="match status" value="6"/>
</dbReference>
<dbReference type="InParanoid" id="I7M149"/>
<feature type="domain" description="EF-hand" evidence="6">
    <location>
        <begin position="794"/>
        <end position="829"/>
    </location>
</feature>
<feature type="region of interest" description="Disordered" evidence="5">
    <location>
        <begin position="608"/>
        <end position="657"/>
    </location>
</feature>